<proteinExistence type="predicted"/>
<name>A0A0L9U792_PHAAN</name>
<dbReference type="STRING" id="3914.A0A0L9U792"/>
<dbReference type="Gramene" id="KOM38517">
    <property type="protein sequence ID" value="KOM38517"/>
    <property type="gene ID" value="LR48_Vigan03g189900"/>
</dbReference>
<dbReference type="EMBL" id="CM003373">
    <property type="protein sequence ID" value="KOM38517.1"/>
    <property type="molecule type" value="Genomic_DNA"/>
</dbReference>
<dbReference type="AlphaFoldDB" id="A0A0L9U792"/>
<gene>
    <name evidence="1" type="ORF">LR48_Vigan03g189900</name>
</gene>
<reference evidence="2" key="1">
    <citation type="journal article" date="2015" name="Proc. Natl. Acad. Sci. U.S.A.">
        <title>Genome sequencing of adzuki bean (Vigna angularis) provides insight into high starch and low fat accumulation and domestication.</title>
        <authorList>
            <person name="Yang K."/>
            <person name="Tian Z."/>
            <person name="Chen C."/>
            <person name="Luo L."/>
            <person name="Zhao B."/>
            <person name="Wang Z."/>
            <person name="Yu L."/>
            <person name="Li Y."/>
            <person name="Sun Y."/>
            <person name="Li W."/>
            <person name="Chen Y."/>
            <person name="Li Y."/>
            <person name="Zhang Y."/>
            <person name="Ai D."/>
            <person name="Zhao J."/>
            <person name="Shang C."/>
            <person name="Ma Y."/>
            <person name="Wu B."/>
            <person name="Wang M."/>
            <person name="Gao L."/>
            <person name="Sun D."/>
            <person name="Zhang P."/>
            <person name="Guo F."/>
            <person name="Wang W."/>
            <person name="Li Y."/>
            <person name="Wang J."/>
            <person name="Varshney R.K."/>
            <person name="Wang J."/>
            <person name="Ling H.Q."/>
            <person name="Wan P."/>
        </authorList>
    </citation>
    <scope>NUCLEOTIDE SEQUENCE</scope>
    <source>
        <strain evidence="2">cv. Jingnong 6</strain>
    </source>
</reference>
<accession>A0A0L9U792</accession>
<organism evidence="1 2">
    <name type="scientific">Phaseolus angularis</name>
    <name type="common">Azuki bean</name>
    <name type="synonym">Vigna angularis</name>
    <dbReference type="NCBI Taxonomy" id="3914"/>
    <lineage>
        <taxon>Eukaryota</taxon>
        <taxon>Viridiplantae</taxon>
        <taxon>Streptophyta</taxon>
        <taxon>Embryophyta</taxon>
        <taxon>Tracheophyta</taxon>
        <taxon>Spermatophyta</taxon>
        <taxon>Magnoliopsida</taxon>
        <taxon>eudicotyledons</taxon>
        <taxon>Gunneridae</taxon>
        <taxon>Pentapetalae</taxon>
        <taxon>rosids</taxon>
        <taxon>fabids</taxon>
        <taxon>Fabales</taxon>
        <taxon>Fabaceae</taxon>
        <taxon>Papilionoideae</taxon>
        <taxon>50 kb inversion clade</taxon>
        <taxon>NPAAA clade</taxon>
        <taxon>indigoferoid/millettioid clade</taxon>
        <taxon>Phaseoleae</taxon>
        <taxon>Vigna</taxon>
    </lineage>
</organism>
<sequence>TQLDIHFQQRFSDTAVAAGMDIAIYGRCGEDVRPLNELLVLQPAAEHRNGRYNVPICKPIGT</sequence>
<feature type="non-terminal residue" evidence="1">
    <location>
        <position position="1"/>
    </location>
</feature>
<evidence type="ECO:0000313" key="2">
    <source>
        <dbReference type="Proteomes" id="UP000053144"/>
    </source>
</evidence>
<dbReference type="Proteomes" id="UP000053144">
    <property type="component" value="Chromosome 3"/>
</dbReference>
<protein>
    <submittedName>
        <fullName evidence="1">Uncharacterized protein</fullName>
    </submittedName>
</protein>
<evidence type="ECO:0000313" key="1">
    <source>
        <dbReference type="EMBL" id="KOM38517.1"/>
    </source>
</evidence>